<dbReference type="PANTHER" id="PTHR35400:SF1">
    <property type="entry name" value="SLR1083 PROTEIN"/>
    <property type="match status" value="1"/>
</dbReference>
<dbReference type="InterPro" id="IPR012296">
    <property type="entry name" value="Nuclease_put_TT1808"/>
</dbReference>
<dbReference type="Pfam" id="PF05685">
    <property type="entry name" value="Uma2"/>
    <property type="match status" value="1"/>
</dbReference>
<dbReference type="RefSeq" id="WP_146294378.1">
    <property type="nucleotide sequence ID" value="NZ_CP042326.1"/>
</dbReference>
<reference evidence="2" key="1">
    <citation type="submission" date="2019-08" db="EMBL/GenBank/DDBJ databases">
        <title>Carotenoids and Carotenoid Binding Proteins in the Halophilic Cyanobacterium Euhalothece sp. ZM00.</title>
        <authorList>
            <person name="Cho S.M."/>
            <person name="Song J.Y."/>
            <person name="Park Y.-I."/>
        </authorList>
    </citation>
    <scope>NUCLEOTIDE SEQUENCE [LARGE SCALE GENOMIC DNA]</scope>
    <source>
        <strain evidence="2">Z-M001</strain>
    </source>
</reference>
<keyword evidence="2" id="KW-0255">Endonuclease</keyword>
<evidence type="ECO:0000259" key="1">
    <source>
        <dbReference type="Pfam" id="PF05685"/>
    </source>
</evidence>
<protein>
    <submittedName>
        <fullName evidence="2">Uma2 family endonuclease</fullName>
    </submittedName>
</protein>
<accession>A0A5B8NII9</accession>
<dbReference type="SUPFAM" id="SSF52980">
    <property type="entry name" value="Restriction endonuclease-like"/>
    <property type="match status" value="1"/>
</dbReference>
<keyword evidence="2" id="KW-0378">Hydrolase</keyword>
<dbReference type="AlphaFoldDB" id="A0A5B8NII9"/>
<name>A0A5B8NII9_9CHRO</name>
<dbReference type="PANTHER" id="PTHR35400">
    <property type="entry name" value="SLR1083 PROTEIN"/>
    <property type="match status" value="1"/>
</dbReference>
<dbReference type="KEGG" id="enn:FRE64_01700"/>
<dbReference type="Gene3D" id="3.90.1570.10">
    <property type="entry name" value="tt1808, chain A"/>
    <property type="match status" value="1"/>
</dbReference>
<proteinExistence type="predicted"/>
<evidence type="ECO:0000313" key="3">
    <source>
        <dbReference type="Proteomes" id="UP000318453"/>
    </source>
</evidence>
<dbReference type="CDD" id="cd06260">
    <property type="entry name" value="DUF820-like"/>
    <property type="match status" value="1"/>
</dbReference>
<keyword evidence="2" id="KW-0540">Nuclease</keyword>
<keyword evidence="3" id="KW-1185">Reference proteome</keyword>
<dbReference type="OrthoDB" id="459822at2"/>
<gene>
    <name evidence="2" type="ORF">FRE64_01700</name>
</gene>
<feature type="domain" description="Putative restriction endonuclease" evidence="1">
    <location>
        <begin position="18"/>
        <end position="176"/>
    </location>
</feature>
<dbReference type="InterPro" id="IPR011335">
    <property type="entry name" value="Restrct_endonuc-II-like"/>
</dbReference>
<dbReference type="GO" id="GO:0004519">
    <property type="term" value="F:endonuclease activity"/>
    <property type="evidence" value="ECO:0007669"/>
    <property type="project" value="UniProtKB-KW"/>
</dbReference>
<dbReference type="InterPro" id="IPR008538">
    <property type="entry name" value="Uma2"/>
</dbReference>
<organism evidence="2 3">
    <name type="scientific">Euhalothece natronophila Z-M001</name>
    <dbReference type="NCBI Taxonomy" id="522448"/>
    <lineage>
        <taxon>Bacteria</taxon>
        <taxon>Bacillati</taxon>
        <taxon>Cyanobacteriota</taxon>
        <taxon>Cyanophyceae</taxon>
        <taxon>Oscillatoriophycideae</taxon>
        <taxon>Chroococcales</taxon>
        <taxon>Halothecacae</taxon>
        <taxon>Halothece cluster</taxon>
        <taxon>Euhalothece</taxon>
    </lineage>
</organism>
<dbReference type="EMBL" id="CP042326">
    <property type="protein sequence ID" value="QDZ38767.1"/>
    <property type="molecule type" value="Genomic_DNA"/>
</dbReference>
<dbReference type="Proteomes" id="UP000318453">
    <property type="component" value="Chromosome"/>
</dbReference>
<sequence length="213" mass="24516">MITTPQLKTETWLNGSWEDYLKTLETLPDEKGKGYYYDHQYRIEMSPLGNNHASDHSLLNYIIHLYATLMGIELNGKDNCTFRKAQFREAQPDLAFYIGDNANIIPWGTTIINLDQYPAPNLVIEIANFSLADDLGKKRLLYEDLGVEEYWVVDVKEAEITAFNIQKQGSYRLNISQVLPNLELDLLRKALQKSRDTSHSQVGAWLLQQFQLS</sequence>
<evidence type="ECO:0000313" key="2">
    <source>
        <dbReference type="EMBL" id="QDZ38767.1"/>
    </source>
</evidence>